<evidence type="ECO:0000256" key="4">
    <source>
        <dbReference type="ARBA" id="ARBA00022842"/>
    </source>
</evidence>
<proteinExistence type="predicted"/>
<gene>
    <name evidence="6" type="ORF">QNJ86_11970</name>
</gene>
<reference evidence="6 7" key="1">
    <citation type="submission" date="2023-05" db="EMBL/GenBank/DDBJ databases">
        <title>Gordonibacter KGMB12511T sp. nov., isolated from faeces of healthy Korean.</title>
        <authorList>
            <person name="Kim H.S."/>
            <person name="Kim J.-S."/>
            <person name="Suh M.K."/>
            <person name="Eom M.K."/>
            <person name="Do H.E."/>
            <person name="Lee J.-S."/>
        </authorList>
    </citation>
    <scope>NUCLEOTIDE SEQUENCE [LARGE SCALE GENOMIC DNA]</scope>
    <source>
        <strain evidence="6 7">KGMB12511</strain>
    </source>
</reference>
<sequence>MNSVLVDTNVWVDIVLKRPDFVEDSLGAVMVCIDKGVRLLVVGTSVKDVFYWAAKSAGADAGYRALDLLFSIADIAAVDDPVCKQALTLEKPDYEDGIIAACAQVEQVDAILSRDAAAFNTRAIPKFTPTELIAHLGYESFEF</sequence>
<dbReference type="SUPFAM" id="SSF88723">
    <property type="entry name" value="PIN domain-like"/>
    <property type="match status" value="1"/>
</dbReference>
<keyword evidence="2" id="KW-0479">Metal-binding</keyword>
<accession>A0ABT7DPP9</accession>
<keyword evidence="4" id="KW-0460">Magnesium</keyword>
<dbReference type="Pfam" id="PF13470">
    <property type="entry name" value="PIN_3"/>
    <property type="match status" value="1"/>
</dbReference>
<dbReference type="InterPro" id="IPR029060">
    <property type="entry name" value="PIN-like_dom_sf"/>
</dbReference>
<evidence type="ECO:0000313" key="7">
    <source>
        <dbReference type="Proteomes" id="UP001232750"/>
    </source>
</evidence>
<evidence type="ECO:0000256" key="3">
    <source>
        <dbReference type="ARBA" id="ARBA00022801"/>
    </source>
</evidence>
<dbReference type="Proteomes" id="UP001232750">
    <property type="component" value="Unassembled WGS sequence"/>
</dbReference>
<evidence type="ECO:0000256" key="1">
    <source>
        <dbReference type="ARBA" id="ARBA00022722"/>
    </source>
</evidence>
<dbReference type="InterPro" id="IPR002716">
    <property type="entry name" value="PIN_dom"/>
</dbReference>
<dbReference type="Gene3D" id="3.40.50.1010">
    <property type="entry name" value="5'-nuclease"/>
    <property type="match status" value="1"/>
</dbReference>
<keyword evidence="3" id="KW-0378">Hydrolase</keyword>
<organism evidence="6 7">
    <name type="scientific">Gordonibacter faecis</name>
    <dbReference type="NCBI Taxonomy" id="3047475"/>
    <lineage>
        <taxon>Bacteria</taxon>
        <taxon>Bacillati</taxon>
        <taxon>Actinomycetota</taxon>
        <taxon>Coriobacteriia</taxon>
        <taxon>Eggerthellales</taxon>
        <taxon>Eggerthellaceae</taxon>
        <taxon>Gordonibacter</taxon>
    </lineage>
</organism>
<evidence type="ECO:0000256" key="2">
    <source>
        <dbReference type="ARBA" id="ARBA00022723"/>
    </source>
</evidence>
<dbReference type="EMBL" id="JASJEU010000023">
    <property type="protein sequence ID" value="MDJ1651520.1"/>
    <property type="molecule type" value="Genomic_DNA"/>
</dbReference>
<feature type="domain" description="PIN" evidence="5">
    <location>
        <begin position="4"/>
        <end position="116"/>
    </location>
</feature>
<protein>
    <submittedName>
        <fullName evidence="6">PIN domain-containing protein</fullName>
    </submittedName>
</protein>
<comment type="caution">
    <text evidence="6">The sequence shown here is derived from an EMBL/GenBank/DDBJ whole genome shotgun (WGS) entry which is preliminary data.</text>
</comment>
<evidence type="ECO:0000313" key="6">
    <source>
        <dbReference type="EMBL" id="MDJ1651520.1"/>
    </source>
</evidence>
<dbReference type="RefSeq" id="WP_283832868.1">
    <property type="nucleotide sequence ID" value="NZ_JASJEU010000023.1"/>
</dbReference>
<keyword evidence="1" id="KW-0540">Nuclease</keyword>
<keyword evidence="7" id="KW-1185">Reference proteome</keyword>
<evidence type="ECO:0000259" key="5">
    <source>
        <dbReference type="Pfam" id="PF13470"/>
    </source>
</evidence>
<name>A0ABT7DPP9_9ACTN</name>